<evidence type="ECO:0000256" key="9">
    <source>
        <dbReference type="ARBA" id="ARBA00022958"/>
    </source>
</evidence>
<protein>
    <recommendedName>
        <fullName evidence="10">S-adenosylmethionine synthase</fullName>
        <shortName evidence="10">AdoMet synthase</shortName>
        <ecNumber evidence="10">2.5.1.6</ecNumber>
    </recommendedName>
    <alternativeName>
        <fullName evidence="10">MAT</fullName>
    </alternativeName>
    <alternativeName>
        <fullName evidence="10">Methionine adenosyltransferase</fullName>
    </alternativeName>
</protein>
<feature type="binding site" description="in other chain" evidence="10">
    <location>
        <position position="100"/>
    </location>
    <ligand>
        <name>L-methionine</name>
        <dbReference type="ChEBI" id="CHEBI:57844"/>
        <note>ligand shared between two neighboring subunits</note>
    </ligand>
</feature>
<dbReference type="GO" id="GO:0005524">
    <property type="term" value="F:ATP binding"/>
    <property type="evidence" value="ECO:0007669"/>
    <property type="project" value="UniProtKB-UniRule"/>
</dbReference>
<dbReference type="SUPFAM" id="SSF55973">
    <property type="entry name" value="S-adenosylmethionine synthetase"/>
    <property type="match status" value="3"/>
</dbReference>
<evidence type="ECO:0000259" key="14">
    <source>
        <dbReference type="Pfam" id="PF02772"/>
    </source>
</evidence>
<dbReference type="Pfam" id="PF02772">
    <property type="entry name" value="S-AdoMet_synt_M"/>
    <property type="match status" value="1"/>
</dbReference>
<comment type="similarity">
    <text evidence="2 10 12">Belongs to the AdoMet synthase family.</text>
</comment>
<dbReference type="InterPro" id="IPR002133">
    <property type="entry name" value="S-AdoMet_synthetase"/>
</dbReference>
<keyword evidence="6 10" id="KW-0547">Nucleotide-binding</keyword>
<keyword evidence="17" id="KW-1185">Reference proteome</keyword>
<dbReference type="PANTHER" id="PTHR11964">
    <property type="entry name" value="S-ADENOSYLMETHIONINE SYNTHETASE"/>
    <property type="match status" value="1"/>
</dbReference>
<dbReference type="EC" id="2.5.1.6" evidence="10"/>
<dbReference type="GO" id="GO:0005737">
    <property type="term" value="C:cytoplasm"/>
    <property type="evidence" value="ECO:0007669"/>
    <property type="project" value="UniProtKB-SubCell"/>
</dbReference>
<evidence type="ECO:0000256" key="2">
    <source>
        <dbReference type="ARBA" id="ARBA00009685"/>
    </source>
</evidence>
<proteinExistence type="inferred from homology"/>
<keyword evidence="10" id="KW-0963">Cytoplasm</keyword>
<dbReference type="InterPro" id="IPR022630">
    <property type="entry name" value="S-AdoMet_synt_C"/>
</dbReference>
<dbReference type="PROSITE" id="PS00377">
    <property type="entry name" value="ADOMET_SYNTHASE_2"/>
    <property type="match status" value="1"/>
</dbReference>
<organism evidence="16 17">
    <name type="scientific">Jeotgalibaca arthritidis</name>
    <dbReference type="NCBI Taxonomy" id="1868794"/>
    <lineage>
        <taxon>Bacteria</taxon>
        <taxon>Bacillati</taxon>
        <taxon>Bacillota</taxon>
        <taxon>Bacilli</taxon>
        <taxon>Lactobacillales</taxon>
        <taxon>Carnobacteriaceae</taxon>
        <taxon>Jeotgalibaca</taxon>
    </lineage>
</organism>
<evidence type="ECO:0000256" key="6">
    <source>
        <dbReference type="ARBA" id="ARBA00022741"/>
    </source>
</evidence>
<evidence type="ECO:0000313" key="17">
    <source>
        <dbReference type="Proteomes" id="UP000501451"/>
    </source>
</evidence>
<dbReference type="CDD" id="cd18079">
    <property type="entry name" value="S-AdoMet_synt"/>
    <property type="match status" value="1"/>
</dbReference>
<dbReference type="AlphaFoldDB" id="A0A6G7KCP6"/>
<evidence type="ECO:0000313" key="16">
    <source>
        <dbReference type="EMBL" id="QII83054.1"/>
    </source>
</evidence>
<dbReference type="PIRSF" id="PIRSF000497">
    <property type="entry name" value="MAT"/>
    <property type="match status" value="1"/>
</dbReference>
<dbReference type="InterPro" id="IPR022628">
    <property type="entry name" value="S-AdoMet_synt_N"/>
</dbReference>
<gene>
    <name evidence="10" type="primary">metK</name>
    <name evidence="16" type="ORF">G7057_11720</name>
</gene>
<dbReference type="InterPro" id="IPR022629">
    <property type="entry name" value="S-AdoMet_synt_central"/>
</dbReference>
<feature type="binding site" evidence="10">
    <location>
        <position position="248"/>
    </location>
    <ligand>
        <name>L-methionine</name>
        <dbReference type="ChEBI" id="CHEBI:57844"/>
        <note>ligand shared between two neighboring subunits</note>
    </ligand>
</feature>
<feature type="binding site" evidence="10">
    <location>
        <position position="275"/>
    </location>
    <ligand>
        <name>ATP</name>
        <dbReference type="ChEBI" id="CHEBI:30616"/>
        <note>ligand shared between two neighboring subunits</note>
    </ligand>
</feature>
<keyword evidence="4 10" id="KW-0808">Transferase</keyword>
<sequence length="393" mass="43343">MVEKKLFTSESVTEGHPDKIADQISDAILDELLKQDPNARVACETIVTTGLVMVFGEITTSAYVNIQQVVRDTVTEIGYTRGKYGFDAENLAVMVSLDEQSDDIALGVDHSLETRDDESSESTGAGDQGLMFGFAINETEELMPLPISLSHRLTNQLAKVRKDGTLDYLRPDGKAQVTVEYDDNGKAVRVDTVVLSTQHDEFVTYETLQEDIMRHVVKEVISSDLLDEQTKYYINPTGRFVTGGPKGDSGLTGRKIIVDTYGGYARHGGGAFSGKDATKVDRSASYAARYIAKNIVAAEIADKCEIQLAYAIGVAEPVSISVDTFGTAKVSEERIIEVVRELFTLTPDGIIEMLDLKRPIFRKTASYGHFGRDDQDFTWERTDKVAILKEKLL</sequence>
<dbReference type="FunFam" id="3.30.300.10:FF:000003">
    <property type="entry name" value="S-adenosylmethionine synthase"/>
    <property type="match status" value="1"/>
</dbReference>
<dbReference type="Gene3D" id="3.30.300.10">
    <property type="match status" value="3"/>
</dbReference>
<keyword evidence="9 10" id="KW-0630">Potassium</keyword>
<feature type="binding site" description="in other chain" evidence="10">
    <location>
        <position position="279"/>
    </location>
    <ligand>
        <name>L-methionine</name>
        <dbReference type="ChEBI" id="CHEBI:57844"/>
        <note>ligand shared between two neighboring subunits</note>
    </ligand>
</feature>
<feature type="binding site" description="in other chain" evidence="10">
    <location>
        <begin position="172"/>
        <end position="174"/>
    </location>
    <ligand>
        <name>ATP</name>
        <dbReference type="ChEBI" id="CHEBI:30616"/>
        <note>ligand shared between two neighboring subunits</note>
    </ligand>
</feature>
<evidence type="ECO:0000256" key="11">
    <source>
        <dbReference type="RuleBase" id="RU000542"/>
    </source>
</evidence>
<evidence type="ECO:0000259" key="15">
    <source>
        <dbReference type="Pfam" id="PF02773"/>
    </source>
</evidence>
<feature type="binding site" evidence="10">
    <location>
        <position position="44"/>
    </location>
    <ligand>
        <name>K(+)</name>
        <dbReference type="ChEBI" id="CHEBI:29103"/>
    </ligand>
</feature>
<keyword evidence="8 10" id="KW-0460">Magnesium</keyword>
<comment type="catalytic activity">
    <reaction evidence="10">
        <text>L-methionine + ATP + H2O = S-adenosyl-L-methionine + phosphate + diphosphate</text>
        <dbReference type="Rhea" id="RHEA:21080"/>
        <dbReference type="ChEBI" id="CHEBI:15377"/>
        <dbReference type="ChEBI" id="CHEBI:30616"/>
        <dbReference type="ChEBI" id="CHEBI:33019"/>
        <dbReference type="ChEBI" id="CHEBI:43474"/>
        <dbReference type="ChEBI" id="CHEBI:57844"/>
        <dbReference type="ChEBI" id="CHEBI:59789"/>
        <dbReference type="EC" id="2.5.1.6"/>
    </reaction>
</comment>
<dbReference type="Proteomes" id="UP000501451">
    <property type="component" value="Chromosome"/>
</dbReference>
<feature type="binding site" description="in other chain" evidence="10">
    <location>
        <begin position="239"/>
        <end position="240"/>
    </location>
    <ligand>
        <name>ATP</name>
        <dbReference type="ChEBI" id="CHEBI:30616"/>
        <note>ligand shared between two neighboring subunits</note>
    </ligand>
</feature>
<dbReference type="NCBIfam" id="TIGR01034">
    <property type="entry name" value="metK"/>
    <property type="match status" value="1"/>
</dbReference>
<dbReference type="HAMAP" id="MF_00086">
    <property type="entry name" value="S_AdoMet_synth1"/>
    <property type="match status" value="1"/>
</dbReference>
<accession>A0A6G7KCP6</accession>
<dbReference type="Pfam" id="PF02773">
    <property type="entry name" value="S-AdoMet_synt_C"/>
    <property type="match status" value="1"/>
</dbReference>
<feature type="domain" description="S-adenosylmethionine synthetase central" evidence="14">
    <location>
        <begin position="123"/>
        <end position="240"/>
    </location>
</feature>
<keyword evidence="5 10" id="KW-0479">Metal-binding</keyword>
<dbReference type="InterPro" id="IPR022636">
    <property type="entry name" value="S-AdoMet_synthetase_sfam"/>
</dbReference>
<comment type="cofactor">
    <cofactor evidence="10">
        <name>K(+)</name>
        <dbReference type="ChEBI" id="CHEBI:29103"/>
    </cofactor>
    <text evidence="10">Binds 1 potassium ion per subunit.</text>
</comment>
<dbReference type="Pfam" id="PF00438">
    <property type="entry name" value="S-AdoMet_synt_N"/>
    <property type="match status" value="1"/>
</dbReference>
<keyword evidence="3 10" id="KW-0554">One-carbon metabolism</keyword>
<evidence type="ECO:0000256" key="10">
    <source>
        <dbReference type="HAMAP-Rule" id="MF_00086"/>
    </source>
</evidence>
<dbReference type="GO" id="GO:0006730">
    <property type="term" value="P:one-carbon metabolic process"/>
    <property type="evidence" value="ECO:0007669"/>
    <property type="project" value="UniProtKB-KW"/>
</dbReference>
<feature type="binding site" evidence="10">
    <location>
        <position position="248"/>
    </location>
    <ligand>
        <name>ATP</name>
        <dbReference type="ChEBI" id="CHEBI:30616"/>
        <note>ligand shared between two neighboring subunits</note>
    </ligand>
</feature>
<evidence type="ECO:0000256" key="8">
    <source>
        <dbReference type="ARBA" id="ARBA00022842"/>
    </source>
</evidence>
<feature type="domain" description="S-adenosylmethionine synthetase N-terminal" evidence="13">
    <location>
        <begin position="5"/>
        <end position="101"/>
    </location>
</feature>
<dbReference type="GO" id="GO:0004478">
    <property type="term" value="F:methionine adenosyltransferase activity"/>
    <property type="evidence" value="ECO:0007669"/>
    <property type="project" value="UniProtKB-UniRule"/>
</dbReference>
<dbReference type="GO" id="GO:0000287">
    <property type="term" value="F:magnesium ion binding"/>
    <property type="evidence" value="ECO:0007669"/>
    <property type="project" value="UniProtKB-UniRule"/>
</dbReference>
<comment type="function">
    <text evidence="10">Catalyzes the formation of S-adenosylmethionine (AdoMet) from methionine and ATP. The overall synthetic reaction is composed of two sequential steps, AdoMet formation and the subsequent tripolyphosphate hydrolysis which occurs prior to release of AdoMet from the enzyme.</text>
</comment>
<evidence type="ECO:0000256" key="3">
    <source>
        <dbReference type="ARBA" id="ARBA00022563"/>
    </source>
</evidence>
<reference evidence="16 17" key="1">
    <citation type="journal article" date="2017" name="Int. J. Syst. Evol. Microbiol.">
        <title>Jeotgalibaca porci sp. nov. and Jeotgalibaca arthritidis sp. nov., isolated from pigs, and emended description of the genus Jeotgalibaca.</title>
        <authorList>
            <person name="Zamora L."/>
            <person name="Perez-Sancho M."/>
            <person name="Dominguez L."/>
            <person name="Fernandez-Garayzabal J.F."/>
            <person name="Vela A.I."/>
        </authorList>
    </citation>
    <scope>NUCLEOTIDE SEQUENCE [LARGE SCALE GENOMIC DNA]</scope>
    <source>
        <strain evidence="16 17">CECT 9157</strain>
    </source>
</reference>
<comment type="subunit">
    <text evidence="10">Homotetramer; dimer of dimers.</text>
</comment>
<comment type="pathway">
    <text evidence="1 10">Amino-acid biosynthesis; S-adenosyl-L-methionine biosynthesis; S-adenosyl-L-methionine from L-methionine: step 1/1.</text>
</comment>
<dbReference type="RefSeq" id="WP_166163961.1">
    <property type="nucleotide sequence ID" value="NZ_CP049740.1"/>
</dbReference>
<feature type="binding site" evidence="10">
    <location>
        <position position="271"/>
    </location>
    <ligand>
        <name>ATP</name>
        <dbReference type="ChEBI" id="CHEBI:30616"/>
        <note>ligand shared between two neighboring subunits</note>
    </ligand>
</feature>
<evidence type="ECO:0000256" key="7">
    <source>
        <dbReference type="ARBA" id="ARBA00022840"/>
    </source>
</evidence>
<comment type="cofactor">
    <cofactor evidence="10">
        <name>Mg(2+)</name>
        <dbReference type="ChEBI" id="CHEBI:18420"/>
    </cofactor>
    <text evidence="10">Binds 2 divalent ions per subunit.</text>
</comment>
<feature type="binding site" description="in other chain" evidence="10">
    <location>
        <position position="57"/>
    </location>
    <ligand>
        <name>L-methionine</name>
        <dbReference type="ChEBI" id="CHEBI:57844"/>
        <note>ligand shared between two neighboring subunits</note>
    </ligand>
</feature>
<name>A0A6G7KCP6_9LACT</name>
<evidence type="ECO:0000259" key="13">
    <source>
        <dbReference type="Pfam" id="PF00438"/>
    </source>
</evidence>
<dbReference type="EMBL" id="CP049740">
    <property type="protein sequence ID" value="QII83054.1"/>
    <property type="molecule type" value="Genomic_DNA"/>
</dbReference>
<keyword evidence="7 10" id="KW-0067">ATP-binding</keyword>
<dbReference type="KEGG" id="jar:G7057_11720"/>
<evidence type="ECO:0000256" key="5">
    <source>
        <dbReference type="ARBA" id="ARBA00022723"/>
    </source>
</evidence>
<feature type="region of interest" description="Flexible loop" evidence="10">
    <location>
        <begin position="100"/>
        <end position="110"/>
    </location>
</feature>
<comment type="subcellular location">
    <subcellularLocation>
        <location evidence="10 11">Cytoplasm</location>
    </subcellularLocation>
</comment>
<feature type="binding site" evidence="10">
    <location>
        <position position="18"/>
    </location>
    <ligand>
        <name>Mg(2+)</name>
        <dbReference type="ChEBI" id="CHEBI:18420"/>
    </ligand>
</feature>
<evidence type="ECO:0000256" key="1">
    <source>
        <dbReference type="ARBA" id="ARBA00005224"/>
    </source>
</evidence>
<dbReference type="InterPro" id="IPR022631">
    <property type="entry name" value="ADOMET_SYNTHASE_CS"/>
</dbReference>
<dbReference type="GO" id="GO:0006556">
    <property type="term" value="P:S-adenosylmethionine biosynthetic process"/>
    <property type="evidence" value="ECO:0007669"/>
    <property type="project" value="UniProtKB-UniRule"/>
</dbReference>
<dbReference type="FunFam" id="3.30.300.10:FF:000004">
    <property type="entry name" value="S-adenosylmethionine synthase"/>
    <property type="match status" value="1"/>
</dbReference>
<dbReference type="UniPathway" id="UPA00315">
    <property type="reaction ID" value="UER00080"/>
</dbReference>
<evidence type="ECO:0000256" key="4">
    <source>
        <dbReference type="ARBA" id="ARBA00022679"/>
    </source>
</evidence>
<feature type="binding site" description="in other chain" evidence="10">
    <location>
        <begin position="254"/>
        <end position="255"/>
    </location>
    <ligand>
        <name>ATP</name>
        <dbReference type="ChEBI" id="CHEBI:30616"/>
        <note>ligand shared between two neighboring subunits</note>
    </ligand>
</feature>
<dbReference type="PROSITE" id="PS00376">
    <property type="entry name" value="ADOMET_SYNTHASE_1"/>
    <property type="match status" value="1"/>
</dbReference>
<feature type="binding site" description="in other chain" evidence="10">
    <location>
        <position position="16"/>
    </location>
    <ligand>
        <name>ATP</name>
        <dbReference type="ChEBI" id="CHEBI:30616"/>
        <note>ligand shared between two neighboring subunits</note>
    </ligand>
</feature>
<feature type="domain" description="S-adenosylmethionine synthetase C-terminal" evidence="15">
    <location>
        <begin position="243"/>
        <end position="381"/>
    </location>
</feature>
<evidence type="ECO:0000256" key="12">
    <source>
        <dbReference type="RuleBase" id="RU004462"/>
    </source>
</evidence>